<dbReference type="NCBIfam" id="TIGR00266">
    <property type="entry name" value="TIGR00266 family protein"/>
    <property type="match status" value="1"/>
</dbReference>
<sequence>MHYKVFGSPMPAVTITMDQGENIYTQSGGMTWMTDGISMETNMKGGFLKGIGRMFAGESLFMATYTAQRPGAEITLASSFPGEIKLLELGNGKEYIAQKNSFLCATPGVTLSAYVTGVKSGLFGGEGFVLQKYTGQGLAFLELDGTIVEKQLAPGEKLKVDTGNIAFFEANVQYSSEMVKGFANILFGGEGLFLSTLTGPGKVWLQTMSASELAKKIIPFMPSAGSSN</sequence>
<name>A0A3A9AU55_9FIRM</name>
<evidence type="ECO:0000313" key="2">
    <source>
        <dbReference type="Proteomes" id="UP000280696"/>
    </source>
</evidence>
<accession>A0A3A9AU55</accession>
<dbReference type="Proteomes" id="UP000280696">
    <property type="component" value="Unassembled WGS sequence"/>
</dbReference>
<keyword evidence="2" id="KW-1185">Reference proteome</keyword>
<dbReference type="SUPFAM" id="SSF51219">
    <property type="entry name" value="TRAP-like"/>
    <property type="match status" value="1"/>
</dbReference>
<dbReference type="PANTHER" id="PTHR43657">
    <property type="entry name" value="TRYPTOPHAN RNA-BINDING ATTENUATOR PROTEIN-LIKE PROTEIN"/>
    <property type="match status" value="1"/>
</dbReference>
<dbReference type="InterPro" id="IPR016031">
    <property type="entry name" value="Trp_RNA-bd_attenuator-like_dom"/>
</dbReference>
<dbReference type="InterPro" id="IPR002838">
    <property type="entry name" value="AIM24"/>
</dbReference>
<dbReference type="EMBL" id="RAYQ01000018">
    <property type="protein sequence ID" value="RKI89885.1"/>
    <property type="molecule type" value="Genomic_DNA"/>
</dbReference>
<dbReference type="OrthoDB" id="9779518at2"/>
<dbReference type="AlphaFoldDB" id="A0A3A9AU55"/>
<protein>
    <submittedName>
        <fullName evidence="1">TIGR00266 family protein</fullName>
    </submittedName>
</protein>
<dbReference type="RefSeq" id="WP_120471317.1">
    <property type="nucleotide sequence ID" value="NZ_RAYQ01000018.1"/>
</dbReference>
<comment type="caution">
    <text evidence="1">The sequence shown here is derived from an EMBL/GenBank/DDBJ whole genome shotgun (WGS) entry which is preliminary data.</text>
</comment>
<evidence type="ECO:0000313" key="1">
    <source>
        <dbReference type="EMBL" id="RKI89885.1"/>
    </source>
</evidence>
<reference evidence="1 2" key="1">
    <citation type="submission" date="2018-09" db="EMBL/GenBank/DDBJ databases">
        <title>Murine metabolic-syndrome-specific gut microbial biobank.</title>
        <authorList>
            <person name="Liu C."/>
        </authorList>
    </citation>
    <scope>NUCLEOTIDE SEQUENCE [LARGE SCALE GENOMIC DNA]</scope>
    <source>
        <strain evidence="1 2">0.1xD8-82</strain>
    </source>
</reference>
<dbReference type="Pfam" id="PF01987">
    <property type="entry name" value="AIM24"/>
    <property type="match status" value="1"/>
</dbReference>
<organism evidence="1 2">
    <name type="scientific">Parablautia intestinalis</name>
    <dbReference type="NCBI Taxonomy" id="2320100"/>
    <lineage>
        <taxon>Bacteria</taxon>
        <taxon>Bacillati</taxon>
        <taxon>Bacillota</taxon>
        <taxon>Clostridia</taxon>
        <taxon>Lachnospirales</taxon>
        <taxon>Lachnospiraceae</taxon>
        <taxon>Parablautia</taxon>
    </lineage>
</organism>
<dbReference type="PANTHER" id="PTHR43657:SF1">
    <property type="entry name" value="ALTERED INHERITANCE OF MITOCHONDRIA PROTEIN 24, MITOCHONDRIAL"/>
    <property type="match status" value="1"/>
</dbReference>
<gene>
    <name evidence="1" type="ORF">D7V94_15900</name>
</gene>
<proteinExistence type="predicted"/>
<dbReference type="Gene3D" id="3.60.160.10">
    <property type="entry name" value="Mitochondrial biogenesis AIM24"/>
    <property type="match status" value="1"/>
</dbReference>
<dbReference type="InterPro" id="IPR036983">
    <property type="entry name" value="AIM24_sf"/>
</dbReference>